<dbReference type="PANTHER" id="PTHR33055:SF3">
    <property type="entry name" value="PUTATIVE TRANSPOSASE FOR IS117-RELATED"/>
    <property type="match status" value="1"/>
</dbReference>
<protein>
    <submittedName>
        <fullName evidence="2">IS110 family transposase</fullName>
    </submittedName>
</protein>
<dbReference type="RefSeq" id="WP_166346112.1">
    <property type="nucleotide sequence ID" value="NZ_CP049701.1"/>
</dbReference>
<dbReference type="InterPro" id="IPR047650">
    <property type="entry name" value="Transpos_IS110"/>
</dbReference>
<dbReference type="AlphaFoldDB" id="A0A7Z0QA57"/>
<dbReference type="EMBL" id="CP088280">
    <property type="protein sequence ID" value="UGX94239.1"/>
    <property type="molecule type" value="Genomic_DNA"/>
</dbReference>
<feature type="domain" description="Transposase IS116/IS110/IS902 C-terminal" evidence="1">
    <location>
        <begin position="250"/>
        <end position="330"/>
    </location>
</feature>
<geneLocation type="plasmid" evidence="6 7">
    <name>pBb323S2b</name>
</geneLocation>
<dbReference type="EMBL" id="CP088281">
    <property type="protein sequence ID" value="UGX99644.1"/>
    <property type="molecule type" value="Genomic_DNA"/>
</dbReference>
<sequence>MTTNIDTVDVCCVALELSKTSWVCAFAVPGDNKATAHKIKARDVDRLISILNSSKTKAEHQLSRPLRIVLCYEVGYDGFWLARLLMARGIRTVVFDPASFLMPRRGRRAKTDRLDAEGMTRTLRTWLSGDREVARDVLIPSVEQEDAKRIERERKYLVEERTSIVGRIKGLLALHGIWLNGKRIGKRLLERLDIMKTGDGRPLAPFLRRDIERMLRHYDFVSQQIEEVIAERKAALVDGLGRFPHAEKVQRLATLGAVGETTATVLVAEVYHRSFETRRHVASFVGLAPSPYNSGDTGRDRGIHKAGTKLARQTLVELAWFWLRYQPNSKLSLWWHERFGGMGMRGRKVGIVALARKLAIALWRFVEQGVVPEGATLKV</sequence>
<evidence type="ECO:0000313" key="3">
    <source>
        <dbReference type="EMBL" id="NYY96548.1"/>
    </source>
</evidence>
<dbReference type="Proteomes" id="UP000564836">
    <property type="component" value="Plasmid pBb323S2b"/>
</dbReference>
<gene>
    <name evidence="5" type="ORF">G6321_00053330</name>
    <name evidence="6" type="ORF">G6321_00054200</name>
    <name evidence="2" type="ORF">G6321_15110</name>
    <name evidence="3" type="ORF">G6321_52135</name>
    <name evidence="4" type="ORF">G6321_52340</name>
</gene>
<dbReference type="EMBL" id="JACBFH010000003">
    <property type="protein sequence ID" value="NYY96548.1"/>
    <property type="molecule type" value="Genomic_DNA"/>
</dbReference>
<dbReference type="InterPro" id="IPR003346">
    <property type="entry name" value="Transposase_20"/>
</dbReference>
<evidence type="ECO:0000313" key="2">
    <source>
        <dbReference type="EMBL" id="NYY89700.1"/>
    </source>
</evidence>
<reference evidence="5 7" key="1">
    <citation type="journal article" date="2017" name="Syst. Appl. Microbiol.">
        <title>Soybeans inoculated with root zone soils of Canadian native legumes harbour diverse and novel Bradyrhizobium spp. that possess agricultural potential.</title>
        <authorList>
            <person name="Bromfield E.S.P."/>
            <person name="Cloutier S."/>
            <person name="Tambong J.T."/>
            <person name="Tran Thi T.V."/>
        </authorList>
    </citation>
    <scope>NUCLEOTIDE SEQUENCE [LARGE SCALE GENOMIC DNA]</scope>
    <source>
        <strain evidence="5 7">323S2</strain>
    </source>
</reference>
<dbReference type="PANTHER" id="PTHR33055">
    <property type="entry name" value="TRANSPOSASE FOR INSERTION SEQUENCE ELEMENT IS1111A"/>
    <property type="match status" value="1"/>
</dbReference>
<dbReference type="EMBL" id="JACBFH010000001">
    <property type="protein sequence ID" value="NYY89700.1"/>
    <property type="molecule type" value="Genomic_DNA"/>
</dbReference>
<dbReference type="GO" id="GO:0006313">
    <property type="term" value="P:DNA transposition"/>
    <property type="evidence" value="ECO:0007669"/>
    <property type="project" value="InterPro"/>
</dbReference>
<reference evidence="2" key="2">
    <citation type="submission" date="2020-06" db="EMBL/GenBank/DDBJ databases">
        <title>Whole Genome Sequence of Bradyrhizobium sp. Strain 323S2.</title>
        <authorList>
            <person name="Bromfield E.S.P."/>
        </authorList>
    </citation>
    <scope>NUCLEOTIDE SEQUENCE [LARGE SCALE GENOMIC DNA]</scope>
    <source>
        <strain evidence="2">323S2</strain>
    </source>
</reference>
<accession>A0A7Z0QA57</accession>
<proteinExistence type="predicted"/>
<organism evidence="2">
    <name type="scientific">Bradyrhizobium barranii subsp. barranii</name>
    <dbReference type="NCBI Taxonomy" id="2823807"/>
    <lineage>
        <taxon>Bacteria</taxon>
        <taxon>Pseudomonadati</taxon>
        <taxon>Pseudomonadota</taxon>
        <taxon>Alphaproteobacteria</taxon>
        <taxon>Hyphomicrobiales</taxon>
        <taxon>Nitrobacteraceae</taxon>
        <taxon>Bradyrhizobium</taxon>
        <taxon>Bradyrhizobium barranii</taxon>
    </lineage>
</organism>
<dbReference type="GO" id="GO:0003677">
    <property type="term" value="F:DNA binding"/>
    <property type="evidence" value="ECO:0007669"/>
    <property type="project" value="InterPro"/>
</dbReference>
<name>A0A7Z0QA57_9BRAD</name>
<keyword evidence="6" id="KW-0614">Plasmid</keyword>
<dbReference type="Proteomes" id="UP000564836">
    <property type="component" value="Chromosome"/>
</dbReference>
<evidence type="ECO:0000259" key="1">
    <source>
        <dbReference type="Pfam" id="PF02371"/>
    </source>
</evidence>
<evidence type="ECO:0000313" key="6">
    <source>
        <dbReference type="EMBL" id="UGX99644.1"/>
    </source>
</evidence>
<evidence type="ECO:0000313" key="7">
    <source>
        <dbReference type="Proteomes" id="UP000564836"/>
    </source>
</evidence>
<dbReference type="EMBL" id="JACBFH010000003">
    <property type="protein sequence ID" value="NYY96575.1"/>
    <property type="molecule type" value="Genomic_DNA"/>
</dbReference>
<dbReference type="Pfam" id="PF02371">
    <property type="entry name" value="Transposase_20"/>
    <property type="match status" value="1"/>
</dbReference>
<reference evidence="5 7" key="3">
    <citation type="journal article" date="2022" name="Int. J. Syst. Evol. Microbiol.">
        <title>Strains of Bradyrhizobium barranii sp. nov. associated with legumes native to Canada are symbionts of soybeans and belong to different subspecies (subsp. barranii subsp. nov. and subsp. apii subsp. nov.) and symbiovars (sv. glycinearum and sv. septentrionale).</title>
        <authorList>
            <person name="Bromfield E.S.P."/>
            <person name="Cloutier S."/>
            <person name="Wasai-Hara S."/>
            <person name="Minamisawa K."/>
        </authorList>
    </citation>
    <scope>NUCLEOTIDE SEQUENCE [LARGE SCALE GENOMIC DNA]</scope>
    <source>
        <strain evidence="5 7">323S2</strain>
        <plasmid evidence="7">pBb323S2b</plasmid>
    </source>
</reference>
<dbReference type="NCBIfam" id="NF033542">
    <property type="entry name" value="transpos_IS110"/>
    <property type="match status" value="1"/>
</dbReference>
<evidence type="ECO:0000313" key="4">
    <source>
        <dbReference type="EMBL" id="NYY96575.1"/>
    </source>
</evidence>
<evidence type="ECO:0000313" key="5">
    <source>
        <dbReference type="EMBL" id="UGX94239.1"/>
    </source>
</evidence>
<dbReference type="GO" id="GO:0004803">
    <property type="term" value="F:transposase activity"/>
    <property type="evidence" value="ECO:0007669"/>
    <property type="project" value="InterPro"/>
</dbReference>